<sequence>MSTVKQFEDLIAWQKARELTKFIYEISKSRHFEIDRGLQDQIRRAAVSVMSNIAEGFDRGTKAELINYLYIAKGSAGEVKSQLYIARDIGYIDTSEFRNGVTLADNCSRLLQSFIQRVRAGSQPGLQYKKAVRPEIDLWLESEMKKAGMDPNKFKSNL</sequence>
<proteinExistence type="predicted"/>
<dbReference type="PANTHER" id="PTHR38471">
    <property type="entry name" value="FOUR HELIX BUNDLE PROTEIN"/>
    <property type="match status" value="1"/>
</dbReference>
<name>A0A9D6LRG7_9BACT</name>
<dbReference type="InterPro" id="IPR036583">
    <property type="entry name" value="23S_rRNA_IVS_sf"/>
</dbReference>
<gene>
    <name evidence="1" type="ORF">HY220_01220</name>
</gene>
<dbReference type="InterPro" id="IPR012657">
    <property type="entry name" value="23S_rRNA-intervening_sequence"/>
</dbReference>
<comment type="caution">
    <text evidence="1">The sequence shown here is derived from an EMBL/GenBank/DDBJ whole genome shotgun (WGS) entry which is preliminary data.</text>
</comment>
<dbReference type="AlphaFoldDB" id="A0A9D6LRG7"/>
<dbReference type="PANTHER" id="PTHR38471:SF2">
    <property type="entry name" value="FOUR HELIX BUNDLE PROTEIN"/>
    <property type="match status" value="1"/>
</dbReference>
<accession>A0A9D6LRG7</accession>
<protein>
    <submittedName>
        <fullName evidence="1">Four helix bundle protein</fullName>
    </submittedName>
</protein>
<evidence type="ECO:0000313" key="1">
    <source>
        <dbReference type="EMBL" id="MBI3627357.1"/>
    </source>
</evidence>
<organism evidence="1 2">
    <name type="scientific">Candidatus Sungiibacteriota bacterium</name>
    <dbReference type="NCBI Taxonomy" id="2750080"/>
    <lineage>
        <taxon>Bacteria</taxon>
        <taxon>Candidatus Sungiibacteriota</taxon>
    </lineage>
</organism>
<evidence type="ECO:0000313" key="2">
    <source>
        <dbReference type="Proteomes" id="UP000808388"/>
    </source>
</evidence>
<dbReference type="Pfam" id="PF05635">
    <property type="entry name" value="23S_rRNA_IVP"/>
    <property type="match status" value="1"/>
</dbReference>
<dbReference type="CDD" id="cd16377">
    <property type="entry name" value="23S_rRNA_IVP_like"/>
    <property type="match status" value="1"/>
</dbReference>
<dbReference type="EMBL" id="JACQCQ010000003">
    <property type="protein sequence ID" value="MBI3627357.1"/>
    <property type="molecule type" value="Genomic_DNA"/>
</dbReference>
<reference evidence="1" key="1">
    <citation type="submission" date="2020-07" db="EMBL/GenBank/DDBJ databases">
        <title>Huge and variable diversity of episymbiotic CPR bacteria and DPANN archaea in groundwater ecosystems.</title>
        <authorList>
            <person name="He C.Y."/>
            <person name="Keren R."/>
            <person name="Whittaker M."/>
            <person name="Farag I.F."/>
            <person name="Doudna J."/>
            <person name="Cate J.H.D."/>
            <person name="Banfield J.F."/>
        </authorList>
    </citation>
    <scope>NUCLEOTIDE SEQUENCE</scope>
    <source>
        <strain evidence="1">NC_groundwater_972_Pr1_S-0.2um_49_27</strain>
    </source>
</reference>
<dbReference type="Gene3D" id="1.20.1440.60">
    <property type="entry name" value="23S rRNA-intervening sequence"/>
    <property type="match status" value="1"/>
</dbReference>
<dbReference type="Proteomes" id="UP000808388">
    <property type="component" value="Unassembled WGS sequence"/>
</dbReference>
<dbReference type="SUPFAM" id="SSF158446">
    <property type="entry name" value="IVS-encoded protein-like"/>
    <property type="match status" value="1"/>
</dbReference>
<dbReference type="NCBIfam" id="TIGR02436">
    <property type="entry name" value="four helix bundle protein"/>
    <property type="match status" value="1"/>
</dbReference>